<comment type="caution">
    <text evidence="1">The sequence shown here is derived from an EMBL/GenBank/DDBJ whole genome shotgun (WGS) entry which is preliminary data.</text>
</comment>
<keyword evidence="2" id="KW-1185">Reference proteome</keyword>
<evidence type="ECO:0000313" key="1">
    <source>
        <dbReference type="EMBL" id="KAK9507932.1"/>
    </source>
</evidence>
<protein>
    <submittedName>
        <fullName evidence="1">Uncharacterized protein</fullName>
    </submittedName>
</protein>
<dbReference type="Proteomes" id="UP001461498">
    <property type="component" value="Unassembled WGS sequence"/>
</dbReference>
<accession>A0AAW1DBV7</accession>
<organism evidence="1 2">
    <name type="scientific">Rhynocoris fuscipes</name>
    <dbReference type="NCBI Taxonomy" id="488301"/>
    <lineage>
        <taxon>Eukaryota</taxon>
        <taxon>Metazoa</taxon>
        <taxon>Ecdysozoa</taxon>
        <taxon>Arthropoda</taxon>
        <taxon>Hexapoda</taxon>
        <taxon>Insecta</taxon>
        <taxon>Pterygota</taxon>
        <taxon>Neoptera</taxon>
        <taxon>Paraneoptera</taxon>
        <taxon>Hemiptera</taxon>
        <taxon>Heteroptera</taxon>
        <taxon>Panheteroptera</taxon>
        <taxon>Cimicomorpha</taxon>
        <taxon>Reduviidae</taxon>
        <taxon>Harpactorinae</taxon>
        <taxon>Harpactorini</taxon>
        <taxon>Rhynocoris</taxon>
    </lineage>
</organism>
<reference evidence="1 2" key="1">
    <citation type="submission" date="2022-12" db="EMBL/GenBank/DDBJ databases">
        <title>Chromosome-level genome assembly of true bugs.</title>
        <authorList>
            <person name="Ma L."/>
            <person name="Li H."/>
        </authorList>
    </citation>
    <scope>NUCLEOTIDE SEQUENCE [LARGE SCALE GENOMIC DNA]</scope>
    <source>
        <strain evidence="1">Lab_2022b</strain>
    </source>
</reference>
<evidence type="ECO:0000313" key="2">
    <source>
        <dbReference type="Proteomes" id="UP001461498"/>
    </source>
</evidence>
<dbReference type="EMBL" id="JAPXFL010000004">
    <property type="protein sequence ID" value="KAK9507932.1"/>
    <property type="molecule type" value="Genomic_DNA"/>
</dbReference>
<sequence length="215" mass="24868">MEEYEDVRRAKQSFIQCGIEGLFIANELYIFRHYNSFKYGQDWHILNHTGLKLWNARDFTKVTFCRGKKVLVIIEDKEQNPLIILSNPLECTQKIEVYCPPGGYLGKVKKQFSFLRGIYNIINPLGALLYKLKERGNPFGFNKKYKIVSPILGEIGSIELERNHVEIDSAHHALRLRFPPHLDFNSKVLLIGGTFLIGAWQIKPLRTISEDTLCK</sequence>
<proteinExistence type="predicted"/>
<gene>
    <name evidence="1" type="ORF">O3M35_007689</name>
</gene>
<dbReference type="AlphaFoldDB" id="A0AAW1DBV7"/>
<name>A0AAW1DBV7_9HEMI</name>